<keyword evidence="6" id="KW-0413">Isomerase</keyword>
<comment type="similarity">
    <text evidence="2">Belongs to the diaminopimelate epimerase family.</text>
</comment>
<dbReference type="PANTHER" id="PTHR31689">
    <property type="entry name" value="DIAMINOPIMELATE EPIMERASE, CHLOROPLASTIC"/>
    <property type="match status" value="1"/>
</dbReference>
<comment type="catalytic activity">
    <reaction evidence="7">
        <text>(2S,6S)-2,6-diaminopimelate = meso-2,6-diaminopimelate</text>
        <dbReference type="Rhea" id="RHEA:15393"/>
        <dbReference type="ChEBI" id="CHEBI:57609"/>
        <dbReference type="ChEBI" id="CHEBI:57791"/>
        <dbReference type="EC" id="5.1.1.7"/>
    </reaction>
</comment>
<dbReference type="PANTHER" id="PTHR31689:SF0">
    <property type="entry name" value="DIAMINOPIMELATE EPIMERASE"/>
    <property type="match status" value="1"/>
</dbReference>
<reference evidence="8" key="2">
    <citation type="submission" date="2013-05" db="EMBL/GenBank/DDBJ databases">
        <authorList>
            <person name="McCutcheon J."/>
        </authorList>
    </citation>
    <scope>NUCLEOTIDE SEQUENCE</scope>
</reference>
<dbReference type="GO" id="GO:0009089">
    <property type="term" value="P:lysine biosynthetic process via diaminopimelate"/>
    <property type="evidence" value="ECO:0007669"/>
    <property type="project" value="UniProtKB-UniPathway"/>
</dbReference>
<keyword evidence="4" id="KW-0028">Amino-acid biosynthesis</keyword>
<keyword evidence="5" id="KW-0457">Lysine biosynthesis</keyword>
<dbReference type="Gene3D" id="3.10.310.10">
    <property type="entry name" value="Diaminopimelate Epimerase, Chain A, domain 1"/>
    <property type="match status" value="2"/>
</dbReference>
<comment type="pathway">
    <text evidence="1">Amino-acid biosynthesis; L-lysine biosynthesis via DAP pathway; DL-2,6-diaminopimelate from LL-2,6-diaminopimelate: step 1/1.</text>
</comment>
<dbReference type="GO" id="GO:0005829">
    <property type="term" value="C:cytosol"/>
    <property type="evidence" value="ECO:0007669"/>
    <property type="project" value="TreeGrafter"/>
</dbReference>
<evidence type="ECO:0000256" key="4">
    <source>
        <dbReference type="ARBA" id="ARBA00022605"/>
    </source>
</evidence>
<dbReference type="InterPro" id="IPR018510">
    <property type="entry name" value="DAP_epimerase_AS"/>
</dbReference>
<dbReference type="SUPFAM" id="SSF54506">
    <property type="entry name" value="Diaminopimelate epimerase-like"/>
    <property type="match status" value="2"/>
</dbReference>
<evidence type="ECO:0000256" key="2">
    <source>
        <dbReference type="ARBA" id="ARBA00010219"/>
    </source>
</evidence>
<reference evidence="8" key="1">
    <citation type="journal article" date="2013" name="Cell">
        <title>Horizontal gene transfer from diverse bacteria to an insect genome enables a tripartite nested mealybug symbiosis.</title>
        <authorList>
            <person name="Husnik F."/>
            <person name="Nikoh N."/>
            <person name="Koga R."/>
            <person name="Ross L."/>
            <person name="Duncan R.P."/>
            <person name="Fujie M."/>
            <person name="Tanaka M."/>
            <person name="Satoh N."/>
            <person name="Bachtrog D."/>
            <person name="Wilson A.C."/>
            <person name="von Dohlen C.D."/>
            <person name="Fukatsu T."/>
            <person name="McCutcheon J.P."/>
        </authorList>
    </citation>
    <scope>NUCLEOTIDE SEQUENCE</scope>
</reference>
<evidence type="ECO:0000256" key="3">
    <source>
        <dbReference type="ARBA" id="ARBA00013080"/>
    </source>
</evidence>
<dbReference type="Pfam" id="PF01678">
    <property type="entry name" value="DAP_epimerase"/>
    <property type="match status" value="2"/>
</dbReference>
<organism evidence="8">
    <name type="scientific">Planococcus citri</name>
    <name type="common">citrus mealybug</name>
    <dbReference type="NCBI Taxonomy" id="170843"/>
    <lineage>
        <taxon>Eukaryota</taxon>
        <taxon>Metazoa</taxon>
        <taxon>Ecdysozoa</taxon>
        <taxon>Arthropoda</taxon>
        <taxon>Hexapoda</taxon>
        <taxon>Insecta</taxon>
        <taxon>Pterygota</taxon>
        <taxon>Neoptera</taxon>
        <taxon>Paraneoptera</taxon>
        <taxon>Hemiptera</taxon>
        <taxon>Sternorrhyncha</taxon>
        <taxon>Coccoidea</taxon>
        <taxon>Pseudococcidae</taxon>
        <taxon>Planococcus</taxon>
    </lineage>
</organism>
<dbReference type="GO" id="GO:0008837">
    <property type="term" value="F:diaminopimelate epimerase activity"/>
    <property type="evidence" value="ECO:0007669"/>
    <property type="project" value="UniProtKB-EC"/>
</dbReference>
<protein>
    <recommendedName>
        <fullName evidence="3">diaminopimelate epimerase</fullName>
        <ecNumber evidence="3">5.1.1.7</ecNumber>
    </recommendedName>
</protein>
<accession>S5N931</accession>
<evidence type="ECO:0000313" key="8">
    <source>
        <dbReference type="EMBL" id="AGR65712.1"/>
    </source>
</evidence>
<dbReference type="NCBIfam" id="TIGR00652">
    <property type="entry name" value="DapF"/>
    <property type="match status" value="1"/>
</dbReference>
<dbReference type="PROSITE" id="PS01326">
    <property type="entry name" value="DAP_EPIMERASE"/>
    <property type="match status" value="1"/>
</dbReference>
<dbReference type="HAMAP" id="MF_00197">
    <property type="entry name" value="DAP_epimerase"/>
    <property type="match status" value="1"/>
</dbReference>
<dbReference type="UniPathway" id="UPA00034">
    <property type="reaction ID" value="UER00025"/>
</dbReference>
<evidence type="ECO:0000256" key="5">
    <source>
        <dbReference type="ARBA" id="ARBA00023154"/>
    </source>
</evidence>
<sequence length="271" mass="30355">MLEKIDFVKMHGLGNDFVIVKSENLLSSQRNLKQVAMEISNRRTGIGCDQFVVYEKIRTSYYNMTLYNIDGSFVKICGNAARCLAKLISDETGEKEFTIKSTIKDLKCRINEHTVTVNMGKVSFQEPWMPSMEKIRSVIEPFAEDLSNLICVDVANPHLVIFGIFTESNKLLVGKKLQNLEYFEDGVNVSFVTIKDNKIHVFIWERGAGPTLACGSAACASFASSLKFGLVESPSEVIFTLGNISMSEQNGDLLMTGETTFVAEGKYYHYF</sequence>
<dbReference type="EC" id="5.1.1.7" evidence="3"/>
<evidence type="ECO:0000256" key="6">
    <source>
        <dbReference type="ARBA" id="ARBA00023235"/>
    </source>
</evidence>
<dbReference type="InterPro" id="IPR001653">
    <property type="entry name" value="DAP_epimerase_DapF"/>
</dbReference>
<dbReference type="AlphaFoldDB" id="S5N931"/>
<evidence type="ECO:0000256" key="7">
    <source>
        <dbReference type="ARBA" id="ARBA00051712"/>
    </source>
</evidence>
<dbReference type="EMBL" id="KF021961">
    <property type="protein sequence ID" value="AGR65712.1"/>
    <property type="molecule type" value="mRNA"/>
</dbReference>
<proteinExistence type="evidence at transcript level"/>
<name>S5N931_9HEMI</name>
<evidence type="ECO:0000256" key="1">
    <source>
        <dbReference type="ARBA" id="ARBA00005196"/>
    </source>
</evidence>